<evidence type="ECO:0000256" key="2">
    <source>
        <dbReference type="ARBA" id="ARBA00022777"/>
    </source>
</evidence>
<reference evidence="5" key="1">
    <citation type="submission" date="2023-02" db="EMBL/GenBank/DDBJ databases">
        <title>Georgenia sp.10Sc9-8, isolated from a soil sample collected from the Taklamakan desert.</title>
        <authorList>
            <person name="Liu S."/>
        </authorList>
    </citation>
    <scope>NUCLEOTIDE SEQUENCE</scope>
    <source>
        <strain evidence="5">10Sc9-8</strain>
    </source>
</reference>
<feature type="domain" description="Carbohydrate kinase PfkB" evidence="4">
    <location>
        <begin position="5"/>
        <end position="70"/>
    </location>
</feature>
<proteinExistence type="predicted"/>
<keyword evidence="1" id="KW-0808">Transferase</keyword>
<feature type="region of interest" description="Disordered" evidence="3">
    <location>
        <begin position="1"/>
        <end position="20"/>
    </location>
</feature>
<evidence type="ECO:0000259" key="4">
    <source>
        <dbReference type="Pfam" id="PF00294"/>
    </source>
</evidence>
<dbReference type="EMBL" id="JARACI010000023">
    <property type="protein sequence ID" value="MDD9204857.1"/>
    <property type="molecule type" value="Genomic_DNA"/>
</dbReference>
<keyword evidence="6" id="KW-1185">Reference proteome</keyword>
<dbReference type="Gene3D" id="3.40.1190.20">
    <property type="match status" value="1"/>
</dbReference>
<evidence type="ECO:0000313" key="5">
    <source>
        <dbReference type="EMBL" id="MDD9204857.1"/>
    </source>
</evidence>
<dbReference type="InterPro" id="IPR029056">
    <property type="entry name" value="Ribokinase-like"/>
</dbReference>
<evidence type="ECO:0000313" key="6">
    <source>
        <dbReference type="Proteomes" id="UP001165561"/>
    </source>
</evidence>
<name>A0ABT5TS18_9MICO</name>
<organism evidence="5 6">
    <name type="scientific">Georgenia halotolerans</name>
    <dbReference type="NCBI Taxonomy" id="3028317"/>
    <lineage>
        <taxon>Bacteria</taxon>
        <taxon>Bacillati</taxon>
        <taxon>Actinomycetota</taxon>
        <taxon>Actinomycetes</taxon>
        <taxon>Micrococcales</taxon>
        <taxon>Bogoriellaceae</taxon>
        <taxon>Georgenia</taxon>
    </lineage>
</organism>
<dbReference type="Proteomes" id="UP001165561">
    <property type="component" value="Unassembled WGS sequence"/>
</dbReference>
<dbReference type="Pfam" id="PF00294">
    <property type="entry name" value="PfkB"/>
    <property type="match status" value="1"/>
</dbReference>
<comment type="caution">
    <text evidence="5">The sequence shown here is derived from an EMBL/GenBank/DDBJ whole genome shotgun (WGS) entry which is preliminary data.</text>
</comment>
<dbReference type="InterPro" id="IPR011611">
    <property type="entry name" value="PfkB_dom"/>
</dbReference>
<dbReference type="PANTHER" id="PTHR10584:SF166">
    <property type="entry name" value="RIBOKINASE"/>
    <property type="match status" value="1"/>
</dbReference>
<keyword evidence="2 5" id="KW-0418">Kinase</keyword>
<dbReference type="PANTHER" id="PTHR10584">
    <property type="entry name" value="SUGAR KINASE"/>
    <property type="match status" value="1"/>
</dbReference>
<gene>
    <name evidence="5" type="ORF">PU560_00090</name>
</gene>
<evidence type="ECO:0000256" key="1">
    <source>
        <dbReference type="ARBA" id="ARBA00022679"/>
    </source>
</evidence>
<evidence type="ECO:0000256" key="3">
    <source>
        <dbReference type="SAM" id="MobiDB-lite"/>
    </source>
</evidence>
<dbReference type="SUPFAM" id="SSF53613">
    <property type="entry name" value="Ribokinase-like"/>
    <property type="match status" value="1"/>
</dbReference>
<feature type="non-terminal residue" evidence="5">
    <location>
        <position position="73"/>
    </location>
</feature>
<accession>A0ABT5TS18</accession>
<sequence length="73" mass="7193">MQVEHRPGAGETVLGSDVVTTPGGKGANQAVAAGRLGADVAFIGCVGDDAHGHLLRDSLTGAGVDVAGLRTLE</sequence>
<protein>
    <submittedName>
        <fullName evidence="5">PfkB family carbohydrate kinase</fullName>
    </submittedName>
</protein>
<dbReference type="GO" id="GO:0016301">
    <property type="term" value="F:kinase activity"/>
    <property type="evidence" value="ECO:0007669"/>
    <property type="project" value="UniProtKB-KW"/>
</dbReference>